<dbReference type="AlphaFoldDB" id="A0A6J7CLI2"/>
<dbReference type="Pfam" id="PF01144">
    <property type="entry name" value="CoA_trans"/>
    <property type="match status" value="1"/>
</dbReference>
<organism evidence="1">
    <name type="scientific">freshwater metagenome</name>
    <dbReference type="NCBI Taxonomy" id="449393"/>
    <lineage>
        <taxon>unclassified sequences</taxon>
        <taxon>metagenomes</taxon>
        <taxon>ecological metagenomes</taxon>
    </lineage>
</organism>
<evidence type="ECO:0000313" key="1">
    <source>
        <dbReference type="EMBL" id="CAB4859382.1"/>
    </source>
</evidence>
<reference evidence="1" key="1">
    <citation type="submission" date="2020-05" db="EMBL/GenBank/DDBJ databases">
        <authorList>
            <person name="Chiriac C."/>
            <person name="Salcher M."/>
            <person name="Ghai R."/>
            <person name="Kavagutti S V."/>
        </authorList>
    </citation>
    <scope>NUCLEOTIDE SEQUENCE</scope>
</reference>
<dbReference type="InterPro" id="IPR004165">
    <property type="entry name" value="CoA_trans_fam_I"/>
</dbReference>
<accession>A0A6J7CLI2</accession>
<gene>
    <name evidence="1" type="ORF">UFOPK3423_00143</name>
</gene>
<dbReference type="GO" id="GO:0008410">
    <property type="term" value="F:CoA-transferase activity"/>
    <property type="evidence" value="ECO:0007669"/>
    <property type="project" value="InterPro"/>
</dbReference>
<dbReference type="PANTHER" id="PTHR43293:SF3">
    <property type="entry name" value="CHOLESTEROL RING-CLEAVING HYDROLASE IPDB SUBUNIT"/>
    <property type="match status" value="1"/>
</dbReference>
<dbReference type="PANTHER" id="PTHR43293">
    <property type="entry name" value="ACETATE COA-TRANSFERASE YDIF"/>
    <property type="match status" value="1"/>
</dbReference>
<dbReference type="EMBL" id="CAFBLQ010000008">
    <property type="protein sequence ID" value="CAB4859382.1"/>
    <property type="molecule type" value="Genomic_DNA"/>
</dbReference>
<dbReference type="InterPro" id="IPR037171">
    <property type="entry name" value="NagB/RpiA_transferase-like"/>
</dbReference>
<proteinExistence type="predicted"/>
<dbReference type="SUPFAM" id="SSF100950">
    <property type="entry name" value="NagB/RpiA/CoA transferase-like"/>
    <property type="match status" value="1"/>
</dbReference>
<dbReference type="SMART" id="SM00882">
    <property type="entry name" value="CoA_trans"/>
    <property type="match status" value="1"/>
</dbReference>
<dbReference type="Gene3D" id="3.30.30.40">
    <property type="match status" value="1"/>
</dbReference>
<dbReference type="Gene3D" id="3.40.1080.10">
    <property type="entry name" value="Glutaconate Coenzyme A-transferase"/>
    <property type="match status" value="1"/>
</dbReference>
<sequence length="292" mass="30891">MPNAGRSSSVVELDEALAVVQDGATVGIGGAITAGHPMALVRALARRGVRDLTVVAPVAGMEVDLLIAAGCVKRVVGCYVGTEVVSAVGPIFRRAVEEGRVEVVDLDEAHCVVGLRAAGHRLPFMPWRGGVGTSFPQLNPTLVEFDDPIRGEPLLAIPAIELDVALIYAEVSDAYGNAQAVGTAHMDVLLGSAAKDVVIQVDRVVTTEEIRRNPDRTMFWAGASVVHAPFGTHPSSNGWMTADEQHLRDFAAAAKAGEEAIAEYLRINVHEPADHAAYLEAVGIRRITSLLV</sequence>
<name>A0A6J7CLI2_9ZZZZ</name>
<protein>
    <submittedName>
        <fullName evidence="1">Unannotated protein</fullName>
    </submittedName>
</protein>